<sequence length="86" mass="10047">EEKKEIGRMKMLEEIAREVCKGKTVIRGHDCISVNDRIHVSFVLKEVYVKDQKHEVDAYNLALASEMYDGKDWTLKTDYDEPNSKE</sequence>
<proteinExistence type="predicted"/>
<name>X1Q438_9ZZZZ</name>
<organism evidence="1">
    <name type="scientific">marine sediment metagenome</name>
    <dbReference type="NCBI Taxonomy" id="412755"/>
    <lineage>
        <taxon>unclassified sequences</taxon>
        <taxon>metagenomes</taxon>
        <taxon>ecological metagenomes</taxon>
    </lineage>
</organism>
<gene>
    <name evidence="1" type="ORF">S06H3_54255</name>
</gene>
<dbReference type="AlphaFoldDB" id="X1Q438"/>
<protein>
    <submittedName>
        <fullName evidence="1">Uncharacterized protein</fullName>
    </submittedName>
</protein>
<accession>X1Q438</accession>
<reference evidence="1" key="1">
    <citation type="journal article" date="2014" name="Front. Microbiol.">
        <title>High frequency of phylogenetically diverse reductive dehalogenase-homologous genes in deep subseafloor sedimentary metagenomes.</title>
        <authorList>
            <person name="Kawai M."/>
            <person name="Futagami T."/>
            <person name="Toyoda A."/>
            <person name="Takaki Y."/>
            <person name="Nishi S."/>
            <person name="Hori S."/>
            <person name="Arai W."/>
            <person name="Tsubouchi T."/>
            <person name="Morono Y."/>
            <person name="Uchiyama I."/>
            <person name="Ito T."/>
            <person name="Fujiyama A."/>
            <person name="Inagaki F."/>
            <person name="Takami H."/>
        </authorList>
    </citation>
    <scope>NUCLEOTIDE SEQUENCE</scope>
    <source>
        <strain evidence="1">Expedition CK06-06</strain>
    </source>
</reference>
<dbReference type="EMBL" id="BARV01034682">
    <property type="protein sequence ID" value="GAI49506.1"/>
    <property type="molecule type" value="Genomic_DNA"/>
</dbReference>
<comment type="caution">
    <text evidence="1">The sequence shown here is derived from an EMBL/GenBank/DDBJ whole genome shotgun (WGS) entry which is preliminary data.</text>
</comment>
<feature type="non-terminal residue" evidence="1">
    <location>
        <position position="1"/>
    </location>
</feature>
<evidence type="ECO:0000313" key="1">
    <source>
        <dbReference type="EMBL" id="GAI49506.1"/>
    </source>
</evidence>